<dbReference type="AlphaFoldDB" id="A0A1I6JFA7"/>
<dbReference type="InterPro" id="IPR019277">
    <property type="entry name" value="DUF2304"/>
</dbReference>
<accession>A0A1I6JFA7</accession>
<dbReference type="Pfam" id="PF10066">
    <property type="entry name" value="DUF2304"/>
    <property type="match status" value="1"/>
</dbReference>
<keyword evidence="2" id="KW-0472">Membrane</keyword>
<evidence type="ECO:0008006" key="5">
    <source>
        <dbReference type="Google" id="ProtNLM"/>
    </source>
</evidence>
<protein>
    <recommendedName>
        <fullName evidence="5">DUF2304 domain-containing protein</fullName>
    </recommendedName>
</protein>
<evidence type="ECO:0000256" key="1">
    <source>
        <dbReference type="SAM" id="MobiDB-lite"/>
    </source>
</evidence>
<evidence type="ECO:0000256" key="2">
    <source>
        <dbReference type="SAM" id="Phobius"/>
    </source>
</evidence>
<evidence type="ECO:0000313" key="3">
    <source>
        <dbReference type="EMBL" id="SFR77661.1"/>
    </source>
</evidence>
<feature type="region of interest" description="Disordered" evidence="1">
    <location>
        <begin position="108"/>
        <end position="156"/>
    </location>
</feature>
<keyword evidence="2" id="KW-0812">Transmembrane</keyword>
<dbReference type="EMBL" id="FOZC01000007">
    <property type="protein sequence ID" value="SFR77661.1"/>
    <property type="molecule type" value="Genomic_DNA"/>
</dbReference>
<feature type="compositionally biased region" description="Basic and acidic residues" evidence="1">
    <location>
        <begin position="143"/>
        <end position="156"/>
    </location>
</feature>
<sequence>MTATLRIILVLISCVTAFCIVRKIRQSSLQIEDSLFWICFVAILLIFSIFPQVPTFLSGIVGTMAPVNFIYLLIIFLLIVQLFRMTVHQSQLEAKLRSLIQEIAMDRNEQEKAEEKPEAFSRTSASECGENRGGNAESMKNAESAETKPGLEVDGR</sequence>
<dbReference type="RefSeq" id="WP_075034450.1">
    <property type="nucleotide sequence ID" value="NZ_FOZC01000007.1"/>
</dbReference>
<feature type="transmembrane region" description="Helical" evidence="2">
    <location>
        <begin position="36"/>
        <end position="57"/>
    </location>
</feature>
<dbReference type="Proteomes" id="UP000214760">
    <property type="component" value="Unassembled WGS sequence"/>
</dbReference>
<reference evidence="3 4" key="1">
    <citation type="submission" date="2016-10" db="EMBL/GenBank/DDBJ databases">
        <authorList>
            <person name="de Groot N.N."/>
        </authorList>
    </citation>
    <scope>NUCLEOTIDE SEQUENCE [LARGE SCALE GENOMIC DNA]</scope>
    <source>
        <strain evidence="3 4">F</strain>
    </source>
</reference>
<proteinExistence type="predicted"/>
<gene>
    <name evidence="3" type="ORF">SAMN02910262_01481</name>
</gene>
<organism evidence="3 4">
    <name type="scientific">[Clostridium] aminophilum</name>
    <dbReference type="NCBI Taxonomy" id="1526"/>
    <lineage>
        <taxon>Bacteria</taxon>
        <taxon>Bacillati</taxon>
        <taxon>Bacillota</taxon>
        <taxon>Clostridia</taxon>
        <taxon>Lachnospirales</taxon>
        <taxon>Lachnospiraceae</taxon>
    </lineage>
</organism>
<feature type="transmembrane region" description="Helical" evidence="2">
    <location>
        <begin position="69"/>
        <end position="87"/>
    </location>
</feature>
<name>A0A1I6JFA7_9FIRM</name>
<feature type="compositionally biased region" description="Basic and acidic residues" evidence="1">
    <location>
        <begin position="108"/>
        <end position="119"/>
    </location>
</feature>
<evidence type="ECO:0000313" key="4">
    <source>
        <dbReference type="Proteomes" id="UP000214760"/>
    </source>
</evidence>
<keyword evidence="2" id="KW-1133">Transmembrane helix</keyword>
<feature type="transmembrane region" description="Helical" evidence="2">
    <location>
        <begin position="6"/>
        <end position="24"/>
    </location>
</feature>